<reference evidence="3" key="1">
    <citation type="submission" date="2015-03" db="EMBL/GenBank/DDBJ databases">
        <authorList>
            <person name="Urmite Genomes"/>
        </authorList>
    </citation>
    <scope>NUCLEOTIDE SEQUENCE [LARGE SCALE GENOMIC DNA]</scope>
    <source>
        <strain evidence="3">CSUR P1344</strain>
    </source>
</reference>
<organism evidence="2 3">
    <name type="scientific">Mycobacterium europaeum</name>
    <dbReference type="NCBI Taxonomy" id="761804"/>
    <lineage>
        <taxon>Bacteria</taxon>
        <taxon>Bacillati</taxon>
        <taxon>Actinomycetota</taxon>
        <taxon>Actinomycetes</taxon>
        <taxon>Mycobacteriales</taxon>
        <taxon>Mycobacteriaceae</taxon>
        <taxon>Mycobacterium</taxon>
        <taxon>Mycobacterium simiae complex</taxon>
    </lineage>
</organism>
<dbReference type="Proteomes" id="UP000199601">
    <property type="component" value="Unassembled WGS sequence"/>
</dbReference>
<protein>
    <submittedName>
        <fullName evidence="2">Phage terminase, large subunit, putative</fullName>
    </submittedName>
</protein>
<sequence length="542" mass="59291">MTTSLISDPNVDDDAEIFDVPSFPEWPTLVGRQEPEYLLVDDGDQSEAEKAITLATRVRKAQLPWQEATLRGVLTLEPDGLFTHPTSVVIAPRQNGKTLSAAELRIVYGAFARRETIVYSAQRWITAKAIYLRIKKLINSRPSLKRRAFGWLCSQGVAGFTVRHDDGSENVVMFITRSGDFRGPDEIDLVLYDEAYNLTDSEMSAISPTQLAAKNPQTVYLSSAVNQEIHANGHVLALIRDRALQAIKAGARRSGLYYAEYAAPAPPDGLPDGQRRRLREDPATWRLANPSYGVIQTEAKVRKLLTELSSKSFEVEVLGWGDWPPVGENALKVFTEDAWADRCDESPELFNQYPRVLGVDRSPVTKAWAIGGAQHLRGGGAHVEIGWSGSGSPTSVAERLVDIITEADPDALVIDQRSPAAVLKPYLIEAGIEPVMTNTTQLALYCAGFYEAFDAEQISHSGQQILTESVTSAVKRDLPGPGGRYAWDGPQIVQLMATTLAHGGLLEFSAPPKNTPPPMSAQPEMTSGDAFEADFDPMTAPF</sequence>
<accession>A0A0U1CZ13</accession>
<evidence type="ECO:0000256" key="1">
    <source>
        <dbReference type="SAM" id="MobiDB-lite"/>
    </source>
</evidence>
<dbReference type="AlphaFoldDB" id="A0A0U1CZ13"/>
<evidence type="ECO:0000313" key="3">
    <source>
        <dbReference type="Proteomes" id="UP000199601"/>
    </source>
</evidence>
<dbReference type="EMBL" id="CTEC01000001">
    <property type="protein sequence ID" value="CQD03745.1"/>
    <property type="molecule type" value="Genomic_DNA"/>
</dbReference>
<evidence type="ECO:0000313" key="2">
    <source>
        <dbReference type="EMBL" id="CQD03745.1"/>
    </source>
</evidence>
<name>A0A0U1CZ13_9MYCO</name>
<feature type="region of interest" description="Disordered" evidence="1">
    <location>
        <begin position="511"/>
        <end position="542"/>
    </location>
</feature>
<keyword evidence="3" id="KW-1185">Reference proteome</keyword>
<proteinExistence type="predicted"/>
<dbReference type="RefSeq" id="WP_090418344.1">
    <property type="nucleotide sequence ID" value="NZ_CTEC01000001.1"/>
</dbReference>
<dbReference type="Gene3D" id="3.40.50.300">
    <property type="entry name" value="P-loop containing nucleotide triphosphate hydrolases"/>
    <property type="match status" value="1"/>
</dbReference>
<dbReference type="InterPro" id="IPR027417">
    <property type="entry name" value="P-loop_NTPase"/>
</dbReference>
<gene>
    <name evidence="2" type="ORF">BN000_00637</name>
</gene>